<gene>
    <name evidence="2" type="ORF">EV356DRAFT_386998</name>
</gene>
<evidence type="ECO:0000313" key="2">
    <source>
        <dbReference type="EMBL" id="KAF2229502.1"/>
    </source>
</evidence>
<sequence>MRESDQCQRIHCGMSVGKKEARDLSATNLPQPRTYTYCISTRPRSRETKWQQRRHGGHDKPVVSQRRGRDPLLRQASVHRKRALWSSPQAICFSQFPQIDDPPFHGCLVCETERASKVERVLSNTGPHTSLSSMEEFPGTTTTSPTPAHTRPSVYSGTGDEDGERRTGRTCWTCLGCRARERRP</sequence>
<proteinExistence type="predicted"/>
<dbReference type="Proteomes" id="UP000800092">
    <property type="component" value="Unassembled WGS sequence"/>
</dbReference>
<dbReference type="AlphaFoldDB" id="A0A6A6GUM4"/>
<feature type="region of interest" description="Disordered" evidence="1">
    <location>
        <begin position="124"/>
        <end position="166"/>
    </location>
</feature>
<organism evidence="2 3">
    <name type="scientific">Viridothelium virens</name>
    <name type="common">Speckled blister lichen</name>
    <name type="synonym">Trypethelium virens</name>
    <dbReference type="NCBI Taxonomy" id="1048519"/>
    <lineage>
        <taxon>Eukaryota</taxon>
        <taxon>Fungi</taxon>
        <taxon>Dikarya</taxon>
        <taxon>Ascomycota</taxon>
        <taxon>Pezizomycotina</taxon>
        <taxon>Dothideomycetes</taxon>
        <taxon>Dothideomycetes incertae sedis</taxon>
        <taxon>Trypetheliales</taxon>
        <taxon>Trypetheliaceae</taxon>
        <taxon>Viridothelium</taxon>
    </lineage>
</organism>
<evidence type="ECO:0000313" key="3">
    <source>
        <dbReference type="Proteomes" id="UP000800092"/>
    </source>
</evidence>
<feature type="region of interest" description="Disordered" evidence="1">
    <location>
        <begin position="46"/>
        <end position="67"/>
    </location>
</feature>
<feature type="compositionally biased region" description="Low complexity" evidence="1">
    <location>
        <begin position="138"/>
        <end position="152"/>
    </location>
</feature>
<dbReference type="EMBL" id="ML991862">
    <property type="protein sequence ID" value="KAF2229502.1"/>
    <property type="molecule type" value="Genomic_DNA"/>
</dbReference>
<name>A0A6A6GUM4_VIRVR</name>
<protein>
    <submittedName>
        <fullName evidence="2">Uncharacterized protein</fullName>
    </submittedName>
</protein>
<feature type="compositionally biased region" description="Polar residues" evidence="1">
    <location>
        <begin position="124"/>
        <end position="133"/>
    </location>
</feature>
<keyword evidence="3" id="KW-1185">Reference proteome</keyword>
<evidence type="ECO:0000256" key="1">
    <source>
        <dbReference type="SAM" id="MobiDB-lite"/>
    </source>
</evidence>
<reference evidence="2" key="1">
    <citation type="journal article" date="2020" name="Stud. Mycol.">
        <title>101 Dothideomycetes genomes: a test case for predicting lifestyles and emergence of pathogens.</title>
        <authorList>
            <person name="Haridas S."/>
            <person name="Albert R."/>
            <person name="Binder M."/>
            <person name="Bloem J."/>
            <person name="Labutti K."/>
            <person name="Salamov A."/>
            <person name="Andreopoulos B."/>
            <person name="Baker S."/>
            <person name="Barry K."/>
            <person name="Bills G."/>
            <person name="Bluhm B."/>
            <person name="Cannon C."/>
            <person name="Castanera R."/>
            <person name="Culley D."/>
            <person name="Daum C."/>
            <person name="Ezra D."/>
            <person name="Gonzalez J."/>
            <person name="Henrissat B."/>
            <person name="Kuo A."/>
            <person name="Liang C."/>
            <person name="Lipzen A."/>
            <person name="Lutzoni F."/>
            <person name="Magnuson J."/>
            <person name="Mondo S."/>
            <person name="Nolan M."/>
            <person name="Ohm R."/>
            <person name="Pangilinan J."/>
            <person name="Park H.-J."/>
            <person name="Ramirez L."/>
            <person name="Alfaro M."/>
            <person name="Sun H."/>
            <person name="Tritt A."/>
            <person name="Yoshinaga Y."/>
            <person name="Zwiers L.-H."/>
            <person name="Turgeon B."/>
            <person name="Goodwin S."/>
            <person name="Spatafora J."/>
            <person name="Crous P."/>
            <person name="Grigoriev I."/>
        </authorList>
    </citation>
    <scope>NUCLEOTIDE SEQUENCE</scope>
    <source>
        <strain evidence="2">Tuck. ex Michener</strain>
    </source>
</reference>
<accession>A0A6A6GUM4</accession>